<dbReference type="PROSITE" id="PS51406">
    <property type="entry name" value="FIBRINOGEN_C_2"/>
    <property type="match status" value="1"/>
</dbReference>
<dbReference type="Pfam" id="PF13948">
    <property type="entry name" value="DUF4215"/>
    <property type="match status" value="1"/>
</dbReference>
<evidence type="ECO:0000259" key="5">
    <source>
        <dbReference type="PROSITE" id="PS51406"/>
    </source>
</evidence>
<dbReference type="InterPro" id="IPR036056">
    <property type="entry name" value="Fibrinogen-like_C"/>
</dbReference>
<dbReference type="NCBIfam" id="TIGR02232">
    <property type="entry name" value="myxo_disulf_rpt"/>
    <property type="match status" value="1"/>
</dbReference>
<dbReference type="PROSITE" id="PS51257">
    <property type="entry name" value="PROKAR_LIPOPROTEIN"/>
    <property type="match status" value="1"/>
</dbReference>
<dbReference type="Pfam" id="PF00147">
    <property type="entry name" value="Fibrinogen_C"/>
    <property type="match status" value="1"/>
</dbReference>
<dbReference type="InterPro" id="IPR014716">
    <property type="entry name" value="Fibrinogen_a/b/g_C_1"/>
</dbReference>
<feature type="region of interest" description="Disordered" evidence="4">
    <location>
        <begin position="24"/>
        <end position="81"/>
    </location>
</feature>
<reference evidence="6" key="1">
    <citation type="submission" date="2021-08" db="EMBL/GenBank/DDBJ databases">
        <authorList>
            <person name="Stevens D.C."/>
        </authorList>
    </citation>
    <scope>NUCLEOTIDE SEQUENCE</scope>
    <source>
        <strain evidence="6">DSM 53165</strain>
    </source>
</reference>
<dbReference type="InterPro" id="IPR011936">
    <property type="entry name" value="Myxo_disulph_rpt"/>
</dbReference>
<protein>
    <submittedName>
        <fullName evidence="6">DUF4215 domain-containing protein</fullName>
    </submittedName>
</protein>
<dbReference type="RefSeq" id="WP_224195993.1">
    <property type="nucleotide sequence ID" value="NZ_JAIRAU010000047.1"/>
</dbReference>
<evidence type="ECO:0000256" key="1">
    <source>
        <dbReference type="ARBA" id="ARBA00022729"/>
    </source>
</evidence>
<gene>
    <name evidence="6" type="ORF">K7C98_33950</name>
</gene>
<dbReference type="SUPFAM" id="SSF56496">
    <property type="entry name" value="Fibrinogen C-terminal domain-like"/>
    <property type="match status" value="1"/>
</dbReference>
<evidence type="ECO:0000313" key="7">
    <source>
        <dbReference type="Proteomes" id="UP001139031"/>
    </source>
</evidence>
<comment type="caution">
    <text evidence="6">The sequence shown here is derived from an EMBL/GenBank/DDBJ whole genome shotgun (WGS) entry which is preliminary data.</text>
</comment>
<proteinExistence type="predicted"/>
<sequence>MRTGLGRVAVSAAVMTTACLEDNPWFEEPTGSESGAGTTMVGATTTVSPPATTTSGSTTDGDDTETTDTTGSLTTSMTGVMPVCGDGIPEGGEECDEGADNADDGACTPACKFPACGDGLLQAGEACDDGNTTSDDGCVACQVPRTCAEIQSLDANAASGAYVLDLDGPDPAPSVAVYCDMNTTGGGWAVIERSALNDPIGVALFKDHPVNLDQPGEAPFRLGRPAIELMLKNTTEMRIDCGGADYLLTAAPAIFTGEQGGPSCENAAPIMYKEASLKGHMKTDALLCTGFLGAEDGCEGAWYIDETTQYLCQLEPYPWEFMVPVAHESADTFAVDALTLDAGPQGHDCHQDGAVRVVMLR</sequence>
<feature type="compositionally biased region" description="Low complexity" evidence="4">
    <location>
        <begin position="67"/>
        <end position="81"/>
    </location>
</feature>
<accession>A0ABS7U152</accession>
<organism evidence="6 7">
    <name type="scientific">Nannocystis pusilla</name>
    <dbReference type="NCBI Taxonomy" id="889268"/>
    <lineage>
        <taxon>Bacteria</taxon>
        <taxon>Pseudomonadati</taxon>
        <taxon>Myxococcota</taxon>
        <taxon>Polyangia</taxon>
        <taxon>Nannocystales</taxon>
        <taxon>Nannocystaceae</taxon>
        <taxon>Nannocystis</taxon>
    </lineage>
</organism>
<keyword evidence="7" id="KW-1185">Reference proteome</keyword>
<keyword evidence="3" id="KW-1015">Disulfide bond</keyword>
<evidence type="ECO:0000313" key="6">
    <source>
        <dbReference type="EMBL" id="MBZ5714263.1"/>
    </source>
</evidence>
<keyword evidence="2" id="KW-0677">Repeat</keyword>
<evidence type="ECO:0000256" key="3">
    <source>
        <dbReference type="ARBA" id="ARBA00023157"/>
    </source>
</evidence>
<dbReference type="Gene3D" id="3.90.215.10">
    <property type="entry name" value="Gamma Fibrinogen, chain A, domain 1"/>
    <property type="match status" value="1"/>
</dbReference>
<name>A0ABS7U152_9BACT</name>
<dbReference type="Proteomes" id="UP001139031">
    <property type="component" value="Unassembled WGS sequence"/>
</dbReference>
<dbReference type="InterPro" id="IPR002181">
    <property type="entry name" value="Fibrinogen_a/b/g_C_dom"/>
</dbReference>
<evidence type="ECO:0000256" key="4">
    <source>
        <dbReference type="SAM" id="MobiDB-lite"/>
    </source>
</evidence>
<feature type="domain" description="Fibrinogen C-terminal" evidence="5">
    <location>
        <begin position="138"/>
        <end position="193"/>
    </location>
</feature>
<feature type="compositionally biased region" description="Low complexity" evidence="4">
    <location>
        <begin position="35"/>
        <end position="59"/>
    </location>
</feature>
<dbReference type="EMBL" id="JAIRAU010000047">
    <property type="protein sequence ID" value="MBZ5714263.1"/>
    <property type="molecule type" value="Genomic_DNA"/>
</dbReference>
<evidence type="ECO:0000256" key="2">
    <source>
        <dbReference type="ARBA" id="ARBA00022737"/>
    </source>
</evidence>
<dbReference type="NCBIfam" id="NF040941">
    <property type="entry name" value="GGGWT_bact"/>
    <property type="match status" value="1"/>
</dbReference>
<keyword evidence="1" id="KW-0732">Signal</keyword>